<dbReference type="GO" id="GO:0003941">
    <property type="term" value="F:L-serine ammonia-lyase activity"/>
    <property type="evidence" value="ECO:0007669"/>
    <property type="project" value="UniProtKB-EC"/>
</dbReference>
<dbReference type="PIRSF" id="PIRSF006054">
    <property type="entry name" value="UCP006054"/>
    <property type="match status" value="1"/>
</dbReference>
<dbReference type="Proteomes" id="UP001203004">
    <property type="component" value="Unassembled WGS sequence"/>
</dbReference>
<dbReference type="HAMAP" id="MF_01845">
    <property type="entry name" value="UPF0597"/>
    <property type="match status" value="1"/>
</dbReference>
<dbReference type="PANTHER" id="PTHR30501">
    <property type="entry name" value="UPF0597 PROTEIN YHAM"/>
    <property type="match status" value="1"/>
</dbReference>
<reference evidence="3 4" key="1">
    <citation type="submission" date="2022-05" db="EMBL/GenBank/DDBJ databases">
        <title>Sporolactobacillus sp nov CPB3-1, isolated from tree bark (Mangifera indica L.).</title>
        <authorList>
            <person name="Phuengjayaem S."/>
            <person name="Tanasupawat S."/>
        </authorList>
    </citation>
    <scope>NUCLEOTIDE SEQUENCE [LARGE SCALE GENOMIC DNA]</scope>
    <source>
        <strain evidence="3 4">CPB3-1</strain>
    </source>
</reference>
<evidence type="ECO:0000313" key="4">
    <source>
        <dbReference type="Proteomes" id="UP001203004"/>
    </source>
</evidence>
<comment type="similarity">
    <text evidence="1">Belongs to the UPF0597 family.</text>
</comment>
<gene>
    <name evidence="3" type="ORF">M3N64_05670</name>
</gene>
<name>A0ABT0M989_9BACL</name>
<protein>
    <recommendedName>
        <fullName evidence="1">UPF0597 protein M3N64_05670</fullName>
    </recommendedName>
</protein>
<keyword evidence="3" id="KW-0456">Lyase</keyword>
<evidence type="ECO:0000256" key="1">
    <source>
        <dbReference type="HAMAP-Rule" id="MF_01845"/>
    </source>
</evidence>
<dbReference type="InterPro" id="IPR005130">
    <property type="entry name" value="Ser_deHydtase-like_asu"/>
</dbReference>
<dbReference type="EMBL" id="JAMAST010000003">
    <property type="protein sequence ID" value="MCL1631440.1"/>
    <property type="molecule type" value="Genomic_DNA"/>
</dbReference>
<evidence type="ECO:0000259" key="2">
    <source>
        <dbReference type="Pfam" id="PF03313"/>
    </source>
</evidence>
<evidence type="ECO:0000313" key="3">
    <source>
        <dbReference type="EMBL" id="MCL1631440.1"/>
    </source>
</evidence>
<accession>A0ABT0M989</accession>
<proteinExistence type="inferred from homology"/>
<keyword evidence="4" id="KW-1185">Reference proteome</keyword>
<sequence>MIEKHAAEEWDILMQPDDKVYKNYLQILKEELVPATGCTEPIAVAYAAAKAREVLGTLPESCVIAASGNIIKNVKSVIVPNTNGMKGIAAAAAAGIVAGDASQKLEVLSDIREADKAQIQSYINEHELIVVPADNDMVFYIAATVKYGNEEVTVVIEHFHTNIALITRNGIKLYESGASGKVNESHGLTDRSCLNIRDILDFIQSVRMEDISEVIGRQIDYNTAISAEGLKDNWGANIGKVLLSACGNDVRTRARAAAAAGSDARMGGCEKPVVIVSGSGNQGMTASLPVIEYAKELHASQDKLYRAVALSDLVTIYQKTGIGRLSAYCGAVSAGCGAGAGIAYLYGGDYDVIAHTIVNAVAITSGIICDGAKPSCAAKISAAVDAGIFGYYMYEHNQQFLDGDGIVTKGVDNTIHNVGALAQKGMRQTDREIIRIMLRKTGKPGIAAKD</sequence>
<dbReference type="Pfam" id="PF03313">
    <property type="entry name" value="SDH_alpha"/>
    <property type="match status" value="1"/>
</dbReference>
<feature type="domain" description="Serine dehydratase-like alpha subunit" evidence="2">
    <location>
        <begin position="103"/>
        <end position="434"/>
    </location>
</feature>
<dbReference type="RefSeq" id="WP_249099360.1">
    <property type="nucleotide sequence ID" value="NZ_JAMAST010000003.1"/>
</dbReference>
<dbReference type="InterPro" id="IPR021144">
    <property type="entry name" value="UPF0597"/>
</dbReference>
<organism evidence="3 4">
    <name type="scientific">Sporolactobacillus mangiferae</name>
    <dbReference type="NCBI Taxonomy" id="2940498"/>
    <lineage>
        <taxon>Bacteria</taxon>
        <taxon>Bacillati</taxon>
        <taxon>Bacillota</taxon>
        <taxon>Bacilli</taxon>
        <taxon>Bacillales</taxon>
        <taxon>Sporolactobacillaceae</taxon>
        <taxon>Sporolactobacillus</taxon>
    </lineage>
</organism>
<dbReference type="PANTHER" id="PTHR30501:SF2">
    <property type="entry name" value="UPF0597 PROTEIN YHAM"/>
    <property type="match status" value="1"/>
</dbReference>
<comment type="caution">
    <text evidence="3">The sequence shown here is derived from an EMBL/GenBank/DDBJ whole genome shotgun (WGS) entry which is preliminary data.</text>
</comment>